<evidence type="ECO:0000256" key="13">
    <source>
        <dbReference type="ARBA" id="ARBA00023170"/>
    </source>
</evidence>
<dbReference type="CDD" id="cd14066">
    <property type="entry name" value="STKc_IRAK"/>
    <property type="match status" value="1"/>
</dbReference>
<keyword evidence="8 17" id="KW-0418">Kinase</keyword>
<comment type="catalytic activity">
    <reaction evidence="16 17">
        <text>L-seryl-[protein] + ATP = O-phospho-L-seryl-[protein] + ADP + H(+)</text>
        <dbReference type="Rhea" id="RHEA:17989"/>
        <dbReference type="Rhea" id="RHEA-COMP:9863"/>
        <dbReference type="Rhea" id="RHEA-COMP:11604"/>
        <dbReference type="ChEBI" id="CHEBI:15378"/>
        <dbReference type="ChEBI" id="CHEBI:29999"/>
        <dbReference type="ChEBI" id="CHEBI:30616"/>
        <dbReference type="ChEBI" id="CHEBI:83421"/>
        <dbReference type="ChEBI" id="CHEBI:456216"/>
        <dbReference type="EC" id="2.7.11.1"/>
    </reaction>
</comment>
<keyword evidence="6" id="KW-0732">Signal</keyword>
<dbReference type="Gene3D" id="2.90.10.10">
    <property type="entry name" value="Bulb-type lectin domain"/>
    <property type="match status" value="1"/>
</dbReference>
<keyword evidence="11 18" id="KW-0472">Membrane</keyword>
<dbReference type="InterPro" id="IPR001480">
    <property type="entry name" value="Bulb-type_lectin_dom"/>
</dbReference>
<dbReference type="PROSITE" id="PS00108">
    <property type="entry name" value="PROTEIN_KINASE_ST"/>
    <property type="match status" value="1"/>
</dbReference>
<dbReference type="PANTHER" id="PTHR47974">
    <property type="entry name" value="OS07G0415500 PROTEIN"/>
    <property type="match status" value="1"/>
</dbReference>
<dbReference type="GO" id="GO:0004674">
    <property type="term" value="F:protein serine/threonine kinase activity"/>
    <property type="evidence" value="ECO:0007669"/>
    <property type="project" value="UniProtKB-KW"/>
</dbReference>
<keyword evidence="23" id="KW-1185">Reference proteome</keyword>
<organism evidence="22 23">
    <name type="scientific">Lactuca saligna</name>
    <name type="common">Willowleaf lettuce</name>
    <dbReference type="NCBI Taxonomy" id="75948"/>
    <lineage>
        <taxon>Eukaryota</taxon>
        <taxon>Viridiplantae</taxon>
        <taxon>Streptophyta</taxon>
        <taxon>Embryophyta</taxon>
        <taxon>Tracheophyta</taxon>
        <taxon>Spermatophyta</taxon>
        <taxon>Magnoliopsida</taxon>
        <taxon>eudicotyledons</taxon>
        <taxon>Gunneridae</taxon>
        <taxon>Pentapetalae</taxon>
        <taxon>asterids</taxon>
        <taxon>campanulids</taxon>
        <taxon>Asterales</taxon>
        <taxon>Asteraceae</taxon>
        <taxon>Cichorioideae</taxon>
        <taxon>Cichorieae</taxon>
        <taxon>Lactucinae</taxon>
        <taxon>Lactuca</taxon>
    </lineage>
</organism>
<keyword evidence="4 17" id="KW-0808">Transferase</keyword>
<keyword evidence="14" id="KW-0325">Glycoprotein</keyword>
<dbReference type="InterPro" id="IPR024171">
    <property type="entry name" value="SRK-like_kinase"/>
</dbReference>
<name>A0AA36EAW6_LACSI</name>
<evidence type="ECO:0000256" key="5">
    <source>
        <dbReference type="ARBA" id="ARBA00022692"/>
    </source>
</evidence>
<dbReference type="InterPro" id="IPR011009">
    <property type="entry name" value="Kinase-like_dom_sf"/>
</dbReference>
<evidence type="ECO:0000256" key="17">
    <source>
        <dbReference type="PIRNR" id="PIRNR000641"/>
    </source>
</evidence>
<dbReference type="InterPro" id="IPR036426">
    <property type="entry name" value="Bulb-type_lectin_dom_sf"/>
</dbReference>
<feature type="domain" description="Protein kinase" evidence="19">
    <location>
        <begin position="509"/>
        <end position="790"/>
    </location>
</feature>
<evidence type="ECO:0000313" key="22">
    <source>
        <dbReference type="EMBL" id="CAI9287350.1"/>
    </source>
</evidence>
<dbReference type="PROSITE" id="PS50011">
    <property type="entry name" value="PROTEIN_KINASE_DOM"/>
    <property type="match status" value="1"/>
</dbReference>
<reference evidence="22" key="1">
    <citation type="submission" date="2023-04" db="EMBL/GenBank/DDBJ databases">
        <authorList>
            <person name="Vijverberg K."/>
            <person name="Xiong W."/>
            <person name="Schranz E."/>
        </authorList>
    </citation>
    <scope>NUCLEOTIDE SEQUENCE</scope>
</reference>
<dbReference type="Gene3D" id="1.10.510.10">
    <property type="entry name" value="Transferase(Phosphotransferase) domain 1"/>
    <property type="match status" value="1"/>
</dbReference>
<evidence type="ECO:0000256" key="11">
    <source>
        <dbReference type="ARBA" id="ARBA00023136"/>
    </source>
</evidence>
<evidence type="ECO:0000256" key="18">
    <source>
        <dbReference type="SAM" id="Phobius"/>
    </source>
</evidence>
<dbReference type="Proteomes" id="UP001177003">
    <property type="component" value="Chromosome 5"/>
</dbReference>
<evidence type="ECO:0000256" key="16">
    <source>
        <dbReference type="ARBA" id="ARBA00048679"/>
    </source>
</evidence>
<evidence type="ECO:0000256" key="3">
    <source>
        <dbReference type="ARBA" id="ARBA00022536"/>
    </source>
</evidence>
<keyword evidence="2 17" id="KW-0723">Serine/threonine-protein kinase</keyword>
<evidence type="ECO:0000259" key="21">
    <source>
        <dbReference type="PROSITE" id="PS50948"/>
    </source>
</evidence>
<dbReference type="SMART" id="SM00220">
    <property type="entry name" value="S_TKc"/>
    <property type="match status" value="1"/>
</dbReference>
<evidence type="ECO:0000256" key="2">
    <source>
        <dbReference type="ARBA" id="ARBA00022527"/>
    </source>
</evidence>
<keyword evidence="7 17" id="KW-0547">Nucleotide-binding</keyword>
<dbReference type="InterPro" id="IPR003609">
    <property type="entry name" value="Pan_app"/>
</dbReference>
<gene>
    <name evidence="22" type="ORF">LSALG_LOCUS26715</name>
</gene>
<evidence type="ECO:0000259" key="20">
    <source>
        <dbReference type="PROSITE" id="PS50927"/>
    </source>
</evidence>
<dbReference type="EMBL" id="OX465081">
    <property type="protein sequence ID" value="CAI9287350.1"/>
    <property type="molecule type" value="Genomic_DNA"/>
</dbReference>
<dbReference type="InterPro" id="IPR000858">
    <property type="entry name" value="S_locus_glycoprot_dom"/>
</dbReference>
<dbReference type="FunFam" id="1.10.510.10:FF:000537">
    <property type="entry name" value="Putative receptor-like protein kinase"/>
    <property type="match status" value="1"/>
</dbReference>
<dbReference type="AlphaFoldDB" id="A0AA36EAW6"/>
<comment type="similarity">
    <text evidence="17">Belongs to the protein kinase superfamily. Ser/Thr protein kinase family.</text>
</comment>
<evidence type="ECO:0000256" key="8">
    <source>
        <dbReference type="ARBA" id="ARBA00022777"/>
    </source>
</evidence>
<dbReference type="GO" id="GO:0016020">
    <property type="term" value="C:membrane"/>
    <property type="evidence" value="ECO:0007669"/>
    <property type="project" value="UniProtKB-SubCell"/>
</dbReference>
<evidence type="ECO:0000256" key="12">
    <source>
        <dbReference type="ARBA" id="ARBA00023157"/>
    </source>
</evidence>
<evidence type="ECO:0000256" key="1">
    <source>
        <dbReference type="ARBA" id="ARBA00004479"/>
    </source>
</evidence>
<evidence type="ECO:0000256" key="7">
    <source>
        <dbReference type="ARBA" id="ARBA00022741"/>
    </source>
</evidence>
<dbReference type="Pfam" id="PF00069">
    <property type="entry name" value="Pkinase"/>
    <property type="match status" value="1"/>
</dbReference>
<dbReference type="InterPro" id="IPR000719">
    <property type="entry name" value="Prot_kinase_dom"/>
</dbReference>
<dbReference type="PANTHER" id="PTHR47974:SF3">
    <property type="entry name" value="RECEPTOR-LIKE SERINE_THREONINE-PROTEIN KINASE"/>
    <property type="match status" value="1"/>
</dbReference>
<sequence>MILLTTKIPIYSSFSTHTLTPGSSISVENKDHLLVSPNGLFTAGFHPVGENACAFAVWFSEKPTSGSRTVVWMANRDTPVNGKRSKLSLWEDGNLVLIDAGQYVIWSTQTESTSSSVELQLHSSGNLVLHGDEGGQEGKPLWQSFDHPTDTLLPNQLFTKNTQLVSSRSANNYSSGFYKLFFDNDSILRLLYDGPETTSAYWPDPRITTWRGGRFQFIESRIAKLDSNGEFISSDGCRFKSSDFGTGALQRMMKIDIDGNLRLYSLIEHERRKKWEVKWQALSHSCWINGACGPNSLCTYSHVSVRKCNCLYGFKMVNSQDWSYGCEPEFQPCTKDDCGFLELPNSEFYGHDYAFFTNSTLDACKNRCLQNSTCKGFQLGWILDKGYFCFLKASLHNGYQMGITGLMYIKLPKTLLSSFNQKTTSKSSFSCPPPVLTPLLRSYHKTHDVKTLGVMLAFGCAIGFIEIICIVFFWYCSSKHSSSTTDQIYFPPAMEFRRFTYRELKRASRNFSEEIGRGGASVVYKGKLIDNRIAAIKRLKSNHQGEAEFQAEISTIGRVNHMNLLETWGYCAEGKHRLVVYEYMENGSLAENLGVDKLEWATRFDIAIGTAKGLAYIHDECLEWVLHCDVKPQNILLDANFNPKVADFGLSKVLDRGSIDHWNFSMMRGTRGYMAPEWVLNQPITSKVDVFSYGVVILEMITGRSPAINQDGENEKMPTVIEWVKDRIQTVNGSQTGSWVKDIVAPSIRGEYDETMMENLVRIAVRCTDEDKEARPSMRQVVNMLLHVFHEYEEYLKITWGKPKCLSTMAYSSNQVQSDLSIRSFHKEEYPINSPGSNIKDRADGDYECTYWYHWHAGEFTTTTSCLLIMESEKNLESCWGRD</sequence>
<evidence type="ECO:0000256" key="15">
    <source>
        <dbReference type="ARBA" id="ARBA00047899"/>
    </source>
</evidence>
<dbReference type="CDD" id="cd00028">
    <property type="entry name" value="B_lectin"/>
    <property type="match status" value="1"/>
</dbReference>
<dbReference type="GO" id="GO:0005524">
    <property type="term" value="F:ATP binding"/>
    <property type="evidence" value="ECO:0007669"/>
    <property type="project" value="UniProtKB-KW"/>
</dbReference>
<dbReference type="SUPFAM" id="SSF51110">
    <property type="entry name" value="alpha-D-mannose-specific plant lectins"/>
    <property type="match status" value="1"/>
</dbReference>
<protein>
    <recommendedName>
        <fullName evidence="17">Receptor-like serine/threonine-protein kinase</fullName>
        <ecNumber evidence="17">2.7.11.1</ecNumber>
    </recommendedName>
</protein>
<evidence type="ECO:0000259" key="19">
    <source>
        <dbReference type="PROSITE" id="PS50011"/>
    </source>
</evidence>
<feature type="transmembrane region" description="Helical" evidence="18">
    <location>
        <begin position="451"/>
        <end position="475"/>
    </location>
</feature>
<dbReference type="InterPro" id="IPR008271">
    <property type="entry name" value="Ser/Thr_kinase_AS"/>
</dbReference>
<dbReference type="GO" id="GO:0048544">
    <property type="term" value="P:recognition of pollen"/>
    <property type="evidence" value="ECO:0007669"/>
    <property type="project" value="InterPro"/>
</dbReference>
<comment type="subcellular location">
    <subcellularLocation>
        <location evidence="1">Membrane</location>
        <topology evidence="1">Single-pass type I membrane protein</topology>
    </subcellularLocation>
</comment>
<dbReference type="Pfam" id="PF01453">
    <property type="entry name" value="B_lectin"/>
    <property type="match status" value="1"/>
</dbReference>
<dbReference type="SUPFAM" id="SSF56112">
    <property type="entry name" value="Protein kinase-like (PK-like)"/>
    <property type="match status" value="1"/>
</dbReference>
<keyword evidence="5 18" id="KW-0812">Transmembrane</keyword>
<keyword evidence="9 17" id="KW-0067">ATP-binding</keyword>
<evidence type="ECO:0000256" key="14">
    <source>
        <dbReference type="ARBA" id="ARBA00023180"/>
    </source>
</evidence>
<evidence type="ECO:0000256" key="9">
    <source>
        <dbReference type="ARBA" id="ARBA00022840"/>
    </source>
</evidence>
<keyword evidence="12" id="KW-1015">Disulfide bond</keyword>
<dbReference type="Gene3D" id="3.30.200.20">
    <property type="entry name" value="Phosphorylase Kinase, domain 1"/>
    <property type="match status" value="1"/>
</dbReference>
<keyword evidence="13" id="KW-0675">Receptor</keyword>
<dbReference type="PROSITE" id="PS50948">
    <property type="entry name" value="PAN"/>
    <property type="match status" value="1"/>
</dbReference>
<dbReference type="EC" id="2.7.11.1" evidence="17"/>
<evidence type="ECO:0000256" key="6">
    <source>
        <dbReference type="ARBA" id="ARBA00022729"/>
    </source>
</evidence>
<feature type="domain" description="Apple" evidence="21">
    <location>
        <begin position="333"/>
        <end position="424"/>
    </location>
</feature>
<feature type="domain" description="Bulb-type lectin" evidence="20">
    <location>
        <begin position="10"/>
        <end position="142"/>
    </location>
</feature>
<dbReference type="Pfam" id="PF00954">
    <property type="entry name" value="S_locus_glycop"/>
    <property type="match status" value="1"/>
</dbReference>
<evidence type="ECO:0000256" key="10">
    <source>
        <dbReference type="ARBA" id="ARBA00022989"/>
    </source>
</evidence>
<keyword evidence="10 18" id="KW-1133">Transmembrane helix</keyword>
<evidence type="ECO:0000313" key="23">
    <source>
        <dbReference type="Proteomes" id="UP001177003"/>
    </source>
</evidence>
<proteinExistence type="inferred from homology"/>
<evidence type="ECO:0000256" key="4">
    <source>
        <dbReference type="ARBA" id="ARBA00022679"/>
    </source>
</evidence>
<keyword evidence="3" id="KW-0245">EGF-like domain</keyword>
<dbReference type="PIRSF" id="PIRSF000641">
    <property type="entry name" value="SRK"/>
    <property type="match status" value="1"/>
</dbReference>
<dbReference type="PROSITE" id="PS50927">
    <property type="entry name" value="BULB_LECTIN"/>
    <property type="match status" value="1"/>
</dbReference>
<accession>A0AA36EAW6</accession>
<dbReference type="SMART" id="SM00108">
    <property type="entry name" value="B_lectin"/>
    <property type="match status" value="1"/>
</dbReference>
<comment type="catalytic activity">
    <reaction evidence="15 17">
        <text>L-threonyl-[protein] + ATP = O-phospho-L-threonyl-[protein] + ADP + H(+)</text>
        <dbReference type="Rhea" id="RHEA:46608"/>
        <dbReference type="Rhea" id="RHEA-COMP:11060"/>
        <dbReference type="Rhea" id="RHEA-COMP:11605"/>
        <dbReference type="ChEBI" id="CHEBI:15378"/>
        <dbReference type="ChEBI" id="CHEBI:30013"/>
        <dbReference type="ChEBI" id="CHEBI:30616"/>
        <dbReference type="ChEBI" id="CHEBI:61977"/>
        <dbReference type="ChEBI" id="CHEBI:456216"/>
        <dbReference type="EC" id="2.7.11.1"/>
    </reaction>
</comment>
<dbReference type="FunFam" id="3.30.200.20:FF:000059">
    <property type="entry name" value="S-receptor-like serine/threonine-protein kinase"/>
    <property type="match status" value="1"/>
</dbReference>